<protein>
    <recommendedName>
        <fullName evidence="3">BTB domain-containing protein</fullName>
    </recommendedName>
</protein>
<dbReference type="Proteomes" id="UP000672032">
    <property type="component" value="Chromosome 2"/>
</dbReference>
<name>A0A8A3P0H9_9HELO</name>
<dbReference type="InterPro" id="IPR011333">
    <property type="entry name" value="SKP1/BTB/POZ_sf"/>
</dbReference>
<reference evidence="1" key="1">
    <citation type="submission" date="2020-10" db="EMBL/GenBank/DDBJ databases">
        <title>Genome Sequence of Monilinia vaccinii-corymbosi Sheds Light on Mummy Berry Disease Infection of Blueberry and Mating Type.</title>
        <authorList>
            <person name="Yow A.G."/>
            <person name="Zhang Y."/>
            <person name="Bansal K."/>
            <person name="Eacker S.M."/>
            <person name="Sullivan S."/>
            <person name="Liachko I."/>
            <person name="Cubeta M.A."/>
            <person name="Rollins J.A."/>
            <person name="Ashrafi H."/>
        </authorList>
    </citation>
    <scope>NUCLEOTIDE SEQUENCE</scope>
    <source>
        <strain evidence="1">RL-1</strain>
    </source>
</reference>
<gene>
    <name evidence="1" type="ORF">DSL72_000970</name>
</gene>
<dbReference type="OrthoDB" id="6359816at2759"/>
<evidence type="ECO:0000313" key="2">
    <source>
        <dbReference type="Proteomes" id="UP000672032"/>
    </source>
</evidence>
<sequence length="184" mass="21619">MFNTGFKEAEGNSATFLEDLPKAFDILIYWVYSGKIRKSKVSEAWNFLGFYSLAKKLRLVELKDLAFDYYRNNCRIKQIHFDMPWAIEAYRIAPPQSGLRRFVIQLLVWRFQTQHNSEIHANEFFTEIMQSNHEISTDFMLSLRNPVGVSIPDAPRIVDRTAVATRCQYHSHTEDEDCYIVLRV</sequence>
<organism evidence="1 2">
    <name type="scientific">Monilinia vaccinii-corymbosi</name>
    <dbReference type="NCBI Taxonomy" id="61207"/>
    <lineage>
        <taxon>Eukaryota</taxon>
        <taxon>Fungi</taxon>
        <taxon>Dikarya</taxon>
        <taxon>Ascomycota</taxon>
        <taxon>Pezizomycotina</taxon>
        <taxon>Leotiomycetes</taxon>
        <taxon>Helotiales</taxon>
        <taxon>Sclerotiniaceae</taxon>
        <taxon>Monilinia</taxon>
    </lineage>
</organism>
<accession>A0A8A3P0H9</accession>
<proteinExistence type="predicted"/>
<dbReference type="AlphaFoldDB" id="A0A8A3P0H9"/>
<evidence type="ECO:0000313" key="1">
    <source>
        <dbReference type="EMBL" id="QSZ31405.1"/>
    </source>
</evidence>
<keyword evidence="2" id="KW-1185">Reference proteome</keyword>
<evidence type="ECO:0008006" key="3">
    <source>
        <dbReference type="Google" id="ProtNLM"/>
    </source>
</evidence>
<dbReference type="EMBL" id="CP063406">
    <property type="protein sequence ID" value="QSZ31405.1"/>
    <property type="molecule type" value="Genomic_DNA"/>
</dbReference>
<dbReference type="Gene3D" id="3.30.710.10">
    <property type="entry name" value="Potassium Channel Kv1.1, Chain A"/>
    <property type="match status" value="1"/>
</dbReference>